<feature type="chain" id="PRO_5045701296" description="PASTA domain-containing protein" evidence="2">
    <location>
        <begin position="25"/>
        <end position="389"/>
    </location>
</feature>
<evidence type="ECO:0008006" key="5">
    <source>
        <dbReference type="Google" id="ProtNLM"/>
    </source>
</evidence>
<name>A0ABY7M2R6_9CHLR</name>
<organism evidence="3 4">
    <name type="scientific">Tepidiforma flava</name>
    <dbReference type="NCBI Taxonomy" id="3004094"/>
    <lineage>
        <taxon>Bacteria</taxon>
        <taxon>Bacillati</taxon>
        <taxon>Chloroflexota</taxon>
        <taxon>Tepidiformia</taxon>
        <taxon>Tepidiformales</taxon>
        <taxon>Tepidiformaceae</taxon>
        <taxon>Tepidiforma</taxon>
    </lineage>
</organism>
<proteinExistence type="predicted"/>
<feature type="signal peptide" evidence="2">
    <location>
        <begin position="1"/>
        <end position="24"/>
    </location>
</feature>
<reference evidence="3 4" key="1">
    <citation type="journal article" date="2023" name="ISME J.">
        <title>Thermophilic Dehalococcoidia with unusual traits shed light on an unexpected past.</title>
        <authorList>
            <person name="Palmer M."/>
            <person name="Covington J.K."/>
            <person name="Zhou E.M."/>
            <person name="Thomas S.C."/>
            <person name="Habib N."/>
            <person name="Seymour C.O."/>
            <person name="Lai D."/>
            <person name="Johnston J."/>
            <person name="Hashimi A."/>
            <person name="Jiao J.Y."/>
            <person name="Muok A.R."/>
            <person name="Liu L."/>
            <person name="Xian W.D."/>
            <person name="Zhi X.Y."/>
            <person name="Li M.M."/>
            <person name="Silva L.P."/>
            <person name="Bowen B.P."/>
            <person name="Louie K."/>
            <person name="Briegel A."/>
            <person name="Pett-Ridge J."/>
            <person name="Weber P.K."/>
            <person name="Tocheva E.I."/>
            <person name="Woyke T."/>
            <person name="Northen T.R."/>
            <person name="Mayali X."/>
            <person name="Li W.J."/>
            <person name="Hedlund B.P."/>
        </authorList>
    </citation>
    <scope>NUCLEOTIDE SEQUENCE [LARGE SCALE GENOMIC DNA]</scope>
    <source>
        <strain evidence="3 4">YIM 72310</strain>
    </source>
</reference>
<evidence type="ECO:0000313" key="4">
    <source>
        <dbReference type="Proteomes" id="UP001212803"/>
    </source>
</evidence>
<sequence>MRRLAALLPALAGALLLTIAAAQAPNSQLPTPNSQLQTPNSQLPTPNSQLQTSASSLPHRLLLPALAADSAAGSSAFATPTPAPTGTPASAACGYRGPVRTLSDPAAAAVDRTPANGSIGGLLALDRPAGLASASPRQPGTETQAVALDAWLRAAIRTPGGGVELLISTSPDGPLLRASFPSPECAAGASPADRDAMEAARVAFLQACGVPTASQWRPLGGRAVLAGIPAWGEPRPSGTDGAPSGIELAPVLSFALAGSADCDPAQPFGPTPTPTPGPVLELLVHVDPIRVSRGQQVTVTIIVQEPPGQGGTPVPGPAGIRCSYTAYDVALNELARGGPTPTGPGGRVSWTFTVPEWAALDTASRENGRVQPRCDGIPARGSARLEIVG</sequence>
<feature type="compositionally biased region" description="Polar residues" evidence="1">
    <location>
        <begin position="27"/>
        <end position="52"/>
    </location>
</feature>
<evidence type="ECO:0000313" key="3">
    <source>
        <dbReference type="EMBL" id="WBL34755.1"/>
    </source>
</evidence>
<dbReference type="Proteomes" id="UP001212803">
    <property type="component" value="Chromosome"/>
</dbReference>
<keyword evidence="4" id="KW-1185">Reference proteome</keyword>
<dbReference type="RefSeq" id="WP_270055283.1">
    <property type="nucleotide sequence ID" value="NZ_CP115149.1"/>
</dbReference>
<protein>
    <recommendedName>
        <fullName evidence="5">PASTA domain-containing protein</fullName>
    </recommendedName>
</protein>
<evidence type="ECO:0000256" key="2">
    <source>
        <dbReference type="SAM" id="SignalP"/>
    </source>
</evidence>
<gene>
    <name evidence="3" type="ORF">O0235_08095</name>
</gene>
<keyword evidence="2" id="KW-0732">Signal</keyword>
<feature type="region of interest" description="Disordered" evidence="1">
    <location>
        <begin position="27"/>
        <end position="54"/>
    </location>
</feature>
<dbReference type="EMBL" id="CP115149">
    <property type="protein sequence ID" value="WBL34755.1"/>
    <property type="molecule type" value="Genomic_DNA"/>
</dbReference>
<accession>A0ABY7M2R6</accession>
<evidence type="ECO:0000256" key="1">
    <source>
        <dbReference type="SAM" id="MobiDB-lite"/>
    </source>
</evidence>